<dbReference type="OrthoDB" id="2064333at2"/>
<dbReference type="EMBL" id="CP015756">
    <property type="protein sequence ID" value="APC40343.1"/>
    <property type="molecule type" value="Genomic_DNA"/>
</dbReference>
<dbReference type="STRING" id="1552.A7L45_09835"/>
<dbReference type="KEGG" id="ceu:A7L45_09835"/>
<protein>
    <submittedName>
        <fullName evidence="1">Uncharacterized protein</fullName>
    </submittedName>
</protein>
<dbReference type="AlphaFoldDB" id="A0A1J0GGD8"/>
<gene>
    <name evidence="1" type="ORF">A7L45_09835</name>
</gene>
<organism evidence="1 2">
    <name type="scientific">Clostridium estertheticum subsp. estertheticum</name>
    <dbReference type="NCBI Taxonomy" id="1552"/>
    <lineage>
        <taxon>Bacteria</taxon>
        <taxon>Bacillati</taxon>
        <taxon>Bacillota</taxon>
        <taxon>Clostridia</taxon>
        <taxon>Eubacteriales</taxon>
        <taxon>Clostridiaceae</taxon>
        <taxon>Clostridium</taxon>
    </lineage>
</organism>
<accession>A0A1J0GGD8</accession>
<evidence type="ECO:0000313" key="1">
    <source>
        <dbReference type="EMBL" id="APC40343.1"/>
    </source>
</evidence>
<sequence length="199" mass="23901">MIIQENKEELLAEFYEKYVVNRWINDFLKIDEIYKSDNDVIDGNLVSAFSEVCKQALDLQQKQLKGEIRYIYFSLLRTSLLENKGEYRIDLYDENWVLDKQECFINIDLNFIFTSIFKYMEELKEKKKECGRSITDMDIENMMLEETDKYHVLAVEFLKGLIEKFIGTPSYEKMKKAEDIRIFVGEYMDETEMIYPEEK</sequence>
<reference evidence="2" key="1">
    <citation type="journal article" date="2016" name="Front. Microbiol.">
        <title>Complete Genome Sequence of Clostridium estertheticum DSM 8809, a Microbe Identified in Spoiled Vacuum Packed Beef.</title>
        <authorList>
            <person name="Yu Z."/>
            <person name="Gunn L."/>
            <person name="Brennan E."/>
            <person name="Reid R."/>
            <person name="Wall P.G."/>
            <person name="Gaora O.P."/>
            <person name="Hurley D."/>
            <person name="Bolton D."/>
            <person name="Fanning S."/>
        </authorList>
    </citation>
    <scope>NUCLEOTIDE SEQUENCE [LARGE SCALE GENOMIC DNA]</scope>
    <source>
        <strain evidence="2">DSM 8809</strain>
    </source>
</reference>
<proteinExistence type="predicted"/>
<evidence type="ECO:0000313" key="2">
    <source>
        <dbReference type="Proteomes" id="UP000182569"/>
    </source>
</evidence>
<name>A0A1J0GGD8_9CLOT</name>
<dbReference type="Proteomes" id="UP000182569">
    <property type="component" value="Chromosome"/>
</dbReference>
<keyword evidence="2" id="KW-1185">Reference proteome</keyword>
<dbReference type="RefSeq" id="WP_071612633.1">
    <property type="nucleotide sequence ID" value="NZ_CP015756.1"/>
</dbReference>